<dbReference type="GO" id="GO:0005886">
    <property type="term" value="C:plasma membrane"/>
    <property type="evidence" value="ECO:0007669"/>
    <property type="project" value="TreeGrafter"/>
</dbReference>
<name>W9QGS5_9ROSA</name>
<evidence type="ECO:0000256" key="2">
    <source>
        <dbReference type="ARBA" id="ARBA00008572"/>
    </source>
</evidence>
<dbReference type="InterPro" id="IPR029485">
    <property type="entry name" value="CAT_C"/>
</dbReference>
<keyword evidence="5 6" id="KW-0472">Membrane</keyword>
<sequence length="670" mass="72945">MVESSHSSFSSLRAYLRALAQTPTRLKRRAGSVSTSFDEMSRARARSGPNMLKTLRWYDLVGFGIGGMVGAGVFVTTGRASRLYAGPAVVVSYAIAGLCAVLSAFCYTEFAVDMPVAGGAFSYLRVTFGEFAAFLTGANLVMDYVMSNAAVARGFTAYLGTAIGVSTAKWRITVAGLPKGFNEIDVVAVLVVLLITLIICYSTRESSMVNMVLTALHILFIVFLIVVGFWKGEWRNFSEPADPEKPSGFFPNGASGVFNGAAMVYLSYIGYDAVSTMAEEVRNPVKDIPIGVSGSVAIVTVLYCLMAASMSKLLPYDMIDEEAPFSAAFRGKSDGWRCVSNVIGVGASFGILTSLLVAMLGQARYMCVIGRSRVVPAWFARVHPMTSTPVNASAFLGVQCCRIVAVFTRWALCTCVWCCFEIRLLATGGPTRNDLAFVVGWGKGLKIEAQFLLVEVLTPEHFAPRSTLTRIMIWVFVAILRIFTALIALFTDLNVLLNLVSIGTLFVFYMVANAVIYRRYIVVGTTNPWPTLSFLCSFTFTSIMFTLIWQFAPPGKPKAVMLGASALIAVAMLQIFNCMVPQARKPEFWGVPLMPWIPSISIFLNIFLLGSLDGPSYVRFGFFSALAVLVYVFYSVHASFDAEGEGSLSLKNGEIHMEPTQECKDNSVKV</sequence>
<dbReference type="Proteomes" id="UP000030645">
    <property type="component" value="Unassembled WGS sequence"/>
</dbReference>
<evidence type="ECO:0000256" key="1">
    <source>
        <dbReference type="ARBA" id="ARBA00004141"/>
    </source>
</evidence>
<feature type="transmembrane region" description="Helical" evidence="6">
    <location>
        <begin position="154"/>
        <end position="172"/>
    </location>
</feature>
<keyword evidence="3 6" id="KW-0812">Transmembrane</keyword>
<dbReference type="STRING" id="981085.W9QGS5"/>
<accession>W9QGS5</accession>
<evidence type="ECO:0000313" key="8">
    <source>
        <dbReference type="EMBL" id="EXB37001.1"/>
    </source>
</evidence>
<dbReference type="AlphaFoldDB" id="W9QGS5"/>
<protein>
    <submittedName>
        <fullName evidence="8">Cationic amino acid transporter 6</fullName>
    </submittedName>
</protein>
<dbReference type="Gene3D" id="1.20.1740.10">
    <property type="entry name" value="Amino acid/polyamine transporter I"/>
    <property type="match status" value="1"/>
</dbReference>
<organism evidence="8 9">
    <name type="scientific">Morus notabilis</name>
    <dbReference type="NCBI Taxonomy" id="981085"/>
    <lineage>
        <taxon>Eukaryota</taxon>
        <taxon>Viridiplantae</taxon>
        <taxon>Streptophyta</taxon>
        <taxon>Embryophyta</taxon>
        <taxon>Tracheophyta</taxon>
        <taxon>Spermatophyta</taxon>
        <taxon>Magnoliopsida</taxon>
        <taxon>eudicotyledons</taxon>
        <taxon>Gunneridae</taxon>
        <taxon>Pentapetalae</taxon>
        <taxon>rosids</taxon>
        <taxon>fabids</taxon>
        <taxon>Rosales</taxon>
        <taxon>Moraceae</taxon>
        <taxon>Moreae</taxon>
        <taxon>Morus</taxon>
    </lineage>
</organism>
<feature type="transmembrane region" description="Helical" evidence="6">
    <location>
        <begin position="184"/>
        <end position="201"/>
    </location>
</feature>
<feature type="transmembrane region" description="Helical" evidence="6">
    <location>
        <begin position="57"/>
        <end position="76"/>
    </location>
</feature>
<feature type="transmembrane region" description="Helical" evidence="6">
    <location>
        <begin position="529"/>
        <end position="552"/>
    </location>
</feature>
<comment type="subcellular location">
    <subcellularLocation>
        <location evidence="1">Membrane</location>
        <topology evidence="1">Multi-pass membrane protein</topology>
    </subcellularLocation>
</comment>
<dbReference type="InterPro" id="IPR002293">
    <property type="entry name" value="AA/rel_permease1"/>
</dbReference>
<keyword evidence="9" id="KW-1185">Reference proteome</keyword>
<feature type="transmembrane region" description="Helical" evidence="6">
    <location>
        <begin position="496"/>
        <end position="517"/>
    </location>
</feature>
<feature type="transmembrane region" description="Helical" evidence="6">
    <location>
        <begin position="122"/>
        <end position="142"/>
    </location>
</feature>
<feature type="transmembrane region" description="Helical" evidence="6">
    <location>
        <begin position="588"/>
        <end position="610"/>
    </location>
</feature>
<feature type="transmembrane region" description="Helical" evidence="6">
    <location>
        <begin position="471"/>
        <end position="490"/>
    </location>
</feature>
<evidence type="ECO:0000256" key="3">
    <source>
        <dbReference type="ARBA" id="ARBA00022692"/>
    </source>
</evidence>
<comment type="similarity">
    <text evidence="2">Belongs to the amino acid-polyamine-organocation (APC) superfamily. Cationic amino acid transporter (CAT) (TC 2.A.3.3) family.</text>
</comment>
<reference evidence="9" key="1">
    <citation type="submission" date="2013-01" db="EMBL/GenBank/DDBJ databases">
        <title>Draft Genome Sequence of a Mulberry Tree, Morus notabilis C.K. Schneid.</title>
        <authorList>
            <person name="He N."/>
            <person name="Zhao S."/>
        </authorList>
    </citation>
    <scope>NUCLEOTIDE SEQUENCE</scope>
</reference>
<feature type="domain" description="Cationic amino acid transporter C-terminal" evidence="7">
    <location>
        <begin position="589"/>
        <end position="639"/>
    </location>
</feature>
<dbReference type="Pfam" id="PF13520">
    <property type="entry name" value="AA_permease_2"/>
    <property type="match status" value="1"/>
</dbReference>
<dbReference type="EMBL" id="KE343602">
    <property type="protein sequence ID" value="EXB37001.1"/>
    <property type="molecule type" value="Genomic_DNA"/>
</dbReference>
<feature type="transmembrane region" description="Helical" evidence="6">
    <location>
        <begin position="342"/>
        <end position="363"/>
    </location>
</feature>
<evidence type="ECO:0000256" key="6">
    <source>
        <dbReference type="SAM" id="Phobius"/>
    </source>
</evidence>
<feature type="transmembrane region" description="Helical" evidence="6">
    <location>
        <begin position="88"/>
        <end position="110"/>
    </location>
</feature>
<dbReference type="PANTHER" id="PTHR43243">
    <property type="entry name" value="INNER MEMBRANE TRANSPORTER YGJI-RELATED"/>
    <property type="match status" value="1"/>
</dbReference>
<gene>
    <name evidence="8" type="ORF">L484_018380</name>
</gene>
<feature type="transmembrane region" description="Helical" evidence="6">
    <location>
        <begin position="288"/>
        <end position="308"/>
    </location>
</feature>
<dbReference type="eggNOG" id="KOG1286">
    <property type="taxonomic scope" value="Eukaryota"/>
</dbReference>
<dbReference type="Pfam" id="PF13906">
    <property type="entry name" value="AA_permease_C"/>
    <property type="match status" value="1"/>
</dbReference>
<dbReference type="GO" id="GO:0015171">
    <property type="term" value="F:amino acid transmembrane transporter activity"/>
    <property type="evidence" value="ECO:0007669"/>
    <property type="project" value="TreeGrafter"/>
</dbReference>
<feature type="transmembrane region" description="Helical" evidence="6">
    <location>
        <begin position="249"/>
        <end position="268"/>
    </location>
</feature>
<evidence type="ECO:0000256" key="4">
    <source>
        <dbReference type="ARBA" id="ARBA00022989"/>
    </source>
</evidence>
<dbReference type="PANTHER" id="PTHR43243:SF41">
    <property type="entry name" value="CATIONIC AMINO ACID TRANSPORTER 7, CHLOROPLASTIC"/>
    <property type="match status" value="1"/>
</dbReference>
<proteinExistence type="inferred from homology"/>
<keyword evidence="4 6" id="KW-1133">Transmembrane helix</keyword>
<feature type="transmembrane region" description="Helical" evidence="6">
    <location>
        <begin position="616"/>
        <end position="634"/>
    </location>
</feature>
<evidence type="ECO:0000256" key="5">
    <source>
        <dbReference type="ARBA" id="ARBA00023136"/>
    </source>
</evidence>
<evidence type="ECO:0000313" key="9">
    <source>
        <dbReference type="Proteomes" id="UP000030645"/>
    </source>
</evidence>
<feature type="transmembrane region" description="Helical" evidence="6">
    <location>
        <begin position="558"/>
        <end position="576"/>
    </location>
</feature>
<evidence type="ECO:0000259" key="7">
    <source>
        <dbReference type="Pfam" id="PF13906"/>
    </source>
</evidence>
<feature type="transmembrane region" description="Helical" evidence="6">
    <location>
        <begin position="208"/>
        <end position="229"/>
    </location>
</feature>